<dbReference type="Gene3D" id="2.60.40.1080">
    <property type="match status" value="8"/>
</dbReference>
<evidence type="ECO:0000313" key="3">
    <source>
        <dbReference type="EMBL" id="RJX36885.1"/>
    </source>
</evidence>
<evidence type="ECO:0000259" key="2">
    <source>
        <dbReference type="SMART" id="SM00635"/>
    </source>
</evidence>
<dbReference type="InterPro" id="IPR003343">
    <property type="entry name" value="Big_2"/>
</dbReference>
<proteinExistence type="predicted"/>
<name>A0A3A6PA91_9BACL</name>
<feature type="domain" description="BIG2" evidence="2">
    <location>
        <begin position="644"/>
        <end position="724"/>
    </location>
</feature>
<evidence type="ECO:0000313" key="4">
    <source>
        <dbReference type="Proteomes" id="UP000267798"/>
    </source>
</evidence>
<keyword evidence="4" id="KW-1185">Reference proteome</keyword>
<feature type="domain" description="BIG2" evidence="2">
    <location>
        <begin position="42"/>
        <end position="121"/>
    </location>
</feature>
<feature type="signal peptide" evidence="1">
    <location>
        <begin position="1"/>
        <end position="26"/>
    </location>
</feature>
<dbReference type="AlphaFoldDB" id="A0A3A6PA91"/>
<reference evidence="3 4" key="1">
    <citation type="submission" date="2018-09" db="EMBL/GenBank/DDBJ databases">
        <title>Paenibacillus aracenensis nov. sp. isolated from a cave in southern Spain.</title>
        <authorList>
            <person name="Jurado V."/>
            <person name="Gutierrez-Patricio S."/>
            <person name="Gonzalez-Pimentel J.L."/>
            <person name="Miller A.Z."/>
            <person name="Laiz L."/>
            <person name="Saiz-Jimenez C."/>
        </authorList>
    </citation>
    <scope>NUCLEOTIDE SEQUENCE [LARGE SCALE GENOMIC DNA]</scope>
    <source>
        <strain evidence="3 4">JCM 19203</strain>
    </source>
</reference>
<feature type="domain" description="BIG2" evidence="2">
    <location>
        <begin position="559"/>
        <end position="639"/>
    </location>
</feature>
<gene>
    <name evidence="3" type="ORF">D3P09_25575</name>
</gene>
<protein>
    <submittedName>
        <fullName evidence="3">Bacterial surface protein</fullName>
    </submittedName>
</protein>
<sequence>MNARKSLAAMMAFVLVMSSLAGVASAAEDTITGIELDYDSSDYNSGTSSLVMFVEDDKVNVSVLASLSGSASKKDVTTDATWKTSNSSIVKVEKGVLTGVGKGTATISATYKGFTASIKATSDYVYDEVIIMQDDKAAPASIDDIKLGESLTFTLDGKKQGNVTNITTEATWTTSSSSVATVADGKITLVGTGTTTITAKYKGKSDTVKLTVVSPYKGIEILPKPSNDLLELEIGMDDHILQAIAEPKTGGTVNVTEDAKWTSGNTKVLTVEKGVVTAVGTGKTTITVSHLGVTSSITAVVRTPYQSIKLSPEKEFHMQLQDSPLQVRAEVLNNDNVSYDITVEGEWTSSDVTVATVVQGRVTPKAVGSTKITVSHKGVSKSIDVTVYPSITKLKVEKETIDGFKGISAALPKVTATTFDGSSVDVSKLVKWTVKDDDIAEIKGNEWTAKELGETTFTATIQGMKAETKLIVHLKPVKLIAENKDLSIVLGRSTTLPAVTVIYEDGEEADISKSIEWKTTSDNILLLEDSMKGLEASTVTLTGTYLTKTVSVRVKIEEEIVKLEVDPLVVELNPGRSKSIKVTGYYKNGKKVSVGSRIDWAVGNTKVAAISGASSVKAIDVGTTKVTGSYQGKPIEVTVIVTPKLKSLQMSSKTVQLAPGGSFNASVQAVYYTGNPVNATASAVWTSNKTTVATVKDGKITAVAKGSATIKATFGGKSATIRVTVK</sequence>
<dbReference type="InterPro" id="IPR008964">
    <property type="entry name" value="Invasin/intimin_cell_adhesion"/>
</dbReference>
<feature type="chain" id="PRO_5017430266" evidence="1">
    <location>
        <begin position="27"/>
        <end position="726"/>
    </location>
</feature>
<keyword evidence="1" id="KW-0732">Signal</keyword>
<dbReference type="EMBL" id="QXQB01000008">
    <property type="protein sequence ID" value="RJX36885.1"/>
    <property type="molecule type" value="Genomic_DNA"/>
</dbReference>
<dbReference type="Proteomes" id="UP000267798">
    <property type="component" value="Unassembled WGS sequence"/>
</dbReference>
<feature type="domain" description="BIG2" evidence="2">
    <location>
        <begin position="215"/>
        <end position="300"/>
    </location>
</feature>
<feature type="domain" description="BIG2" evidence="2">
    <location>
        <begin position="390"/>
        <end position="471"/>
    </location>
</feature>
<accession>A0A3A6PA91</accession>
<comment type="caution">
    <text evidence="3">The sequence shown here is derived from an EMBL/GenBank/DDBJ whole genome shotgun (WGS) entry which is preliminary data.</text>
</comment>
<dbReference type="SMART" id="SM00635">
    <property type="entry name" value="BID_2"/>
    <property type="match status" value="7"/>
</dbReference>
<organism evidence="3 4">
    <name type="scientific">Paenibacillus pinisoli</name>
    <dbReference type="NCBI Taxonomy" id="1276110"/>
    <lineage>
        <taxon>Bacteria</taxon>
        <taxon>Bacillati</taxon>
        <taxon>Bacillota</taxon>
        <taxon>Bacilli</taxon>
        <taxon>Bacillales</taxon>
        <taxon>Paenibacillaceae</taxon>
        <taxon>Paenibacillus</taxon>
    </lineage>
</organism>
<feature type="domain" description="BIG2" evidence="2">
    <location>
        <begin position="304"/>
        <end position="386"/>
    </location>
</feature>
<feature type="domain" description="BIG2" evidence="2">
    <location>
        <begin position="136"/>
        <end position="211"/>
    </location>
</feature>
<dbReference type="SUPFAM" id="SSF49373">
    <property type="entry name" value="Invasin/intimin cell-adhesion fragments"/>
    <property type="match status" value="5"/>
</dbReference>
<evidence type="ECO:0000256" key="1">
    <source>
        <dbReference type="SAM" id="SignalP"/>
    </source>
</evidence>